<dbReference type="InterPro" id="IPR000408">
    <property type="entry name" value="Reg_chr_condens"/>
</dbReference>
<evidence type="ECO:0000256" key="1">
    <source>
        <dbReference type="ARBA" id="ARBA00022737"/>
    </source>
</evidence>
<dbReference type="PANTHER" id="PTHR22870:SF408">
    <property type="entry name" value="OS09G0560450 PROTEIN"/>
    <property type="match status" value="1"/>
</dbReference>
<feature type="repeat" description="RCC1" evidence="2">
    <location>
        <begin position="342"/>
        <end position="436"/>
    </location>
</feature>
<dbReference type="Pfam" id="PF00415">
    <property type="entry name" value="RCC1"/>
    <property type="match status" value="4"/>
</dbReference>
<name>A0AAE0BYN2_9CHLO</name>
<feature type="compositionally biased region" description="Low complexity" evidence="3">
    <location>
        <begin position="312"/>
        <end position="323"/>
    </location>
</feature>
<dbReference type="Pfam" id="PF13540">
    <property type="entry name" value="RCC1_2"/>
    <property type="match status" value="1"/>
</dbReference>
<evidence type="ECO:0000313" key="5">
    <source>
        <dbReference type="Proteomes" id="UP001190700"/>
    </source>
</evidence>
<dbReference type="PANTHER" id="PTHR22870">
    <property type="entry name" value="REGULATOR OF CHROMOSOME CONDENSATION"/>
    <property type="match status" value="1"/>
</dbReference>
<feature type="compositionally biased region" description="Low complexity" evidence="3">
    <location>
        <begin position="331"/>
        <end position="340"/>
    </location>
</feature>
<feature type="repeat" description="RCC1" evidence="2">
    <location>
        <begin position="224"/>
        <end position="281"/>
    </location>
</feature>
<evidence type="ECO:0000256" key="3">
    <source>
        <dbReference type="SAM" id="MobiDB-lite"/>
    </source>
</evidence>
<feature type="repeat" description="RCC1" evidence="2">
    <location>
        <begin position="120"/>
        <end position="169"/>
    </location>
</feature>
<dbReference type="InterPro" id="IPR051210">
    <property type="entry name" value="Ub_ligase/GEF_domain"/>
</dbReference>
<gene>
    <name evidence="4" type="ORF">CYMTET_45912</name>
</gene>
<dbReference type="EMBL" id="LGRX02031815">
    <property type="protein sequence ID" value="KAK3244474.1"/>
    <property type="molecule type" value="Genomic_DNA"/>
</dbReference>
<reference evidence="4 5" key="1">
    <citation type="journal article" date="2015" name="Genome Biol. Evol.">
        <title>Comparative Genomics of a Bacterivorous Green Alga Reveals Evolutionary Causalities and Consequences of Phago-Mixotrophic Mode of Nutrition.</title>
        <authorList>
            <person name="Burns J.A."/>
            <person name="Paasch A."/>
            <person name="Narechania A."/>
            <person name="Kim E."/>
        </authorList>
    </citation>
    <scope>NUCLEOTIDE SEQUENCE [LARGE SCALE GENOMIC DNA]</scope>
    <source>
        <strain evidence="4 5">PLY_AMNH</strain>
    </source>
</reference>
<proteinExistence type="predicted"/>
<dbReference type="PROSITE" id="PS50012">
    <property type="entry name" value="RCC1_3"/>
    <property type="match status" value="6"/>
</dbReference>
<organism evidence="4 5">
    <name type="scientific">Cymbomonas tetramitiformis</name>
    <dbReference type="NCBI Taxonomy" id="36881"/>
    <lineage>
        <taxon>Eukaryota</taxon>
        <taxon>Viridiplantae</taxon>
        <taxon>Chlorophyta</taxon>
        <taxon>Pyramimonadophyceae</taxon>
        <taxon>Pyramimonadales</taxon>
        <taxon>Pyramimonadaceae</taxon>
        <taxon>Cymbomonas</taxon>
    </lineage>
</organism>
<dbReference type="AlphaFoldDB" id="A0AAE0BYN2"/>
<feature type="region of interest" description="Disordered" evidence="3">
    <location>
        <begin position="357"/>
        <end position="376"/>
    </location>
</feature>
<feature type="repeat" description="RCC1" evidence="2">
    <location>
        <begin position="500"/>
        <end position="560"/>
    </location>
</feature>
<sequence length="631" mass="66963">MSDQVQRAVQRAKPVAALQLPYDIMESLAHEKPEIFYGMICMAFTCTSLYEAFSKAASRGAAVLGREVFGLDEQENTRDGLKRFNFILSYMKSGVQTWGSPPKSLALSCGSIHSAIILNRSLWTFGCGREGILGHGDEDLRPAPRRTPSPEAALTVSAGDDHTVIVSTRGEVLVCGRNMEENDDGEQPTSRKLLSPTLLKSFPGIRIVCAAAGGGHTLALSDTGAVYSWGENSYGQLGWGLAGRPSGPWAWCHETPRRLDGLPRCTHIAAGRFHSVAIAEEHPSRPQGGAAELHAAAGGVVTRSRALHATSPSLSLPHSLSPPGHEEERGPAPAQSSEAPSSPLYCWGLNHAGQAGVTASAAPESRGRSRRPRSAGEGWLSVAMDHQQHIARPTVVNIPFRQMEYPTCSSRGEAGSSEVLKQVACGEAHTLVLTAGGQIFAFGDNVHGQLGIDVTREWDRRGTRGESGWVKMPEEAGGPSARVTAVAAGAFHSVARTSAGHCLTWGRSKSGQLGHSLQWLDSIMSSDANVRRPELVKGLKGIDVIMIAAGARHTVAVGNASSSAKEAGVSSHANRTFSLESSPRAAELEDIDSCCVPAESLEFFSWGSALHGQLGTGKIQSSFVPQKIAFP</sequence>
<dbReference type="InterPro" id="IPR009091">
    <property type="entry name" value="RCC1/BLIP-II"/>
</dbReference>
<feature type="repeat" description="RCC1" evidence="2">
    <location>
        <begin position="170"/>
        <end position="223"/>
    </location>
</feature>
<dbReference type="PRINTS" id="PR00633">
    <property type="entry name" value="RCCNDNSATION"/>
</dbReference>
<keyword evidence="5" id="KW-1185">Reference proteome</keyword>
<keyword evidence="1" id="KW-0677">Repeat</keyword>
<feature type="region of interest" description="Disordered" evidence="3">
    <location>
        <begin position="312"/>
        <end position="340"/>
    </location>
</feature>
<evidence type="ECO:0000256" key="2">
    <source>
        <dbReference type="PROSITE-ProRule" id="PRU00235"/>
    </source>
</evidence>
<evidence type="ECO:0000313" key="4">
    <source>
        <dbReference type="EMBL" id="KAK3244474.1"/>
    </source>
</evidence>
<dbReference type="PROSITE" id="PS00626">
    <property type="entry name" value="RCC1_2"/>
    <property type="match status" value="2"/>
</dbReference>
<dbReference type="Gene3D" id="2.130.10.30">
    <property type="entry name" value="Regulator of chromosome condensation 1/beta-lactamase-inhibitor protein II"/>
    <property type="match status" value="2"/>
</dbReference>
<protein>
    <submittedName>
        <fullName evidence="4">Uncharacterized protein</fullName>
    </submittedName>
</protein>
<dbReference type="Proteomes" id="UP001190700">
    <property type="component" value="Unassembled WGS sequence"/>
</dbReference>
<comment type="caution">
    <text evidence="4">The sequence shown here is derived from an EMBL/GenBank/DDBJ whole genome shotgun (WGS) entry which is preliminary data.</text>
</comment>
<accession>A0AAE0BYN2</accession>
<dbReference type="SUPFAM" id="SSF50985">
    <property type="entry name" value="RCC1/BLIP-II"/>
    <property type="match status" value="2"/>
</dbReference>
<feature type="repeat" description="RCC1" evidence="2">
    <location>
        <begin position="437"/>
        <end position="499"/>
    </location>
</feature>